<name>A0ABR8BZW5_APHFL</name>
<keyword evidence="3" id="KW-1185">Reference proteome</keyword>
<dbReference type="Gene3D" id="3.90.550.10">
    <property type="entry name" value="Spore Coat Polysaccharide Biosynthesis Protein SpsA, Chain A"/>
    <property type="match status" value="1"/>
</dbReference>
<dbReference type="RefSeq" id="WP_190383933.1">
    <property type="nucleotide sequence ID" value="NZ_JACJQT010000058.1"/>
</dbReference>
<evidence type="ECO:0000313" key="2">
    <source>
        <dbReference type="EMBL" id="MBD2280337.1"/>
    </source>
</evidence>
<dbReference type="EMBL" id="JACJQT010000058">
    <property type="protein sequence ID" value="MBD2280337.1"/>
    <property type="molecule type" value="Genomic_DNA"/>
</dbReference>
<evidence type="ECO:0000259" key="1">
    <source>
        <dbReference type="Pfam" id="PF00535"/>
    </source>
</evidence>
<organism evidence="2 3">
    <name type="scientific">Aphanizomenon flos-aquae FACHB-1040</name>
    <dbReference type="NCBI Taxonomy" id="2692887"/>
    <lineage>
        <taxon>Bacteria</taxon>
        <taxon>Bacillati</taxon>
        <taxon>Cyanobacteriota</taxon>
        <taxon>Cyanophyceae</taxon>
        <taxon>Nostocales</taxon>
        <taxon>Aphanizomenonaceae</taxon>
        <taxon>Aphanizomenon</taxon>
    </lineage>
</organism>
<reference evidence="2 3" key="1">
    <citation type="journal article" date="2020" name="ISME J.">
        <title>Comparative genomics reveals insights into cyanobacterial evolution and habitat adaptation.</title>
        <authorList>
            <person name="Chen M.Y."/>
            <person name="Teng W.K."/>
            <person name="Zhao L."/>
            <person name="Hu C.X."/>
            <person name="Zhou Y.K."/>
            <person name="Han B.P."/>
            <person name="Song L.R."/>
            <person name="Shu W.S."/>
        </authorList>
    </citation>
    <scope>NUCLEOTIDE SEQUENCE [LARGE SCALE GENOMIC DNA]</scope>
    <source>
        <strain evidence="2 3">FACHB-1040</strain>
    </source>
</reference>
<dbReference type="PANTHER" id="PTHR22916">
    <property type="entry name" value="GLYCOSYLTRANSFERASE"/>
    <property type="match status" value="1"/>
</dbReference>
<dbReference type="Proteomes" id="UP000606721">
    <property type="component" value="Unassembled WGS sequence"/>
</dbReference>
<accession>A0ABR8BZW5</accession>
<dbReference type="InterPro" id="IPR029044">
    <property type="entry name" value="Nucleotide-diphossugar_trans"/>
</dbReference>
<comment type="caution">
    <text evidence="2">The sequence shown here is derived from an EMBL/GenBank/DDBJ whole genome shotgun (WGS) entry which is preliminary data.</text>
</comment>
<proteinExistence type="predicted"/>
<dbReference type="Pfam" id="PF00535">
    <property type="entry name" value="Glycos_transf_2"/>
    <property type="match status" value="1"/>
</dbReference>
<feature type="domain" description="Glycosyltransferase 2-like" evidence="1">
    <location>
        <begin position="9"/>
        <end position="144"/>
    </location>
</feature>
<gene>
    <name evidence="2" type="ORF">H6F99_19300</name>
</gene>
<protein>
    <submittedName>
        <fullName evidence="2">Glycosyltransferase</fullName>
    </submittedName>
</protein>
<evidence type="ECO:0000313" key="3">
    <source>
        <dbReference type="Proteomes" id="UP000606721"/>
    </source>
</evidence>
<dbReference type="PANTHER" id="PTHR22916:SF3">
    <property type="entry name" value="UDP-GLCNAC:BETAGAL BETA-1,3-N-ACETYLGLUCOSAMINYLTRANSFERASE-LIKE PROTEIN 1"/>
    <property type="match status" value="1"/>
</dbReference>
<dbReference type="InterPro" id="IPR001173">
    <property type="entry name" value="Glyco_trans_2-like"/>
</dbReference>
<dbReference type="SUPFAM" id="SSF53448">
    <property type="entry name" value="Nucleotide-diphospho-sugar transferases"/>
    <property type="match status" value="1"/>
</dbReference>
<sequence>MNNNSLRISICIPTYNAEKFIRTTIASCLQQTQSAYEILLSDDGSGDRTADILTEYTNYPHVKIISPPQRLGIGDHYRYLSMSASGTHAVFLSCDDALHPNFVQTATRELAKTPQVSMLAFGGFSCDANLQPQSRFGLSYPTQLLESPNGFNHFIKSCTYILSTCVWNCSFLQELKPLPKEAGLTTDWYWALLAGTKSDIRLSRHALGYYRYHDTNSSHSNPERWKNHAIEMLNYLAKNYELTPALQSQIDQKLPTLIVNLSETEKTISQSPLKIKNLKEIFKRFLVHSFVTHPDFLQ</sequence>